<dbReference type="PANTHER" id="PTHR30231:SF4">
    <property type="entry name" value="PROTEIN NEN2"/>
    <property type="match status" value="1"/>
</dbReference>
<dbReference type="Proteomes" id="UP001500191">
    <property type="component" value="Unassembled WGS sequence"/>
</dbReference>
<evidence type="ECO:0000256" key="1">
    <source>
        <dbReference type="ARBA" id="ARBA00022722"/>
    </source>
</evidence>
<dbReference type="SUPFAM" id="SSF53098">
    <property type="entry name" value="Ribonuclease H-like"/>
    <property type="match status" value="1"/>
</dbReference>
<organism evidence="5 6">
    <name type="scientific">Deinococcus depolymerans</name>
    <dbReference type="NCBI Taxonomy" id="392408"/>
    <lineage>
        <taxon>Bacteria</taxon>
        <taxon>Thermotogati</taxon>
        <taxon>Deinococcota</taxon>
        <taxon>Deinococci</taxon>
        <taxon>Deinococcales</taxon>
        <taxon>Deinococcaceae</taxon>
        <taxon>Deinococcus</taxon>
    </lineage>
</organism>
<protein>
    <submittedName>
        <fullName evidence="5">Exonuclease domain-containing protein</fullName>
    </submittedName>
</protein>
<dbReference type="RefSeq" id="WP_343757488.1">
    <property type="nucleotide sequence ID" value="NZ_BAAADB010000012.1"/>
</dbReference>
<dbReference type="PANTHER" id="PTHR30231">
    <property type="entry name" value="DNA POLYMERASE III SUBUNIT EPSILON"/>
    <property type="match status" value="1"/>
</dbReference>
<reference evidence="6" key="1">
    <citation type="journal article" date="2019" name="Int. J. Syst. Evol. Microbiol.">
        <title>The Global Catalogue of Microorganisms (GCM) 10K type strain sequencing project: providing services to taxonomists for standard genome sequencing and annotation.</title>
        <authorList>
            <consortium name="The Broad Institute Genomics Platform"/>
            <consortium name="The Broad Institute Genome Sequencing Center for Infectious Disease"/>
            <person name="Wu L."/>
            <person name="Ma J."/>
        </authorList>
    </citation>
    <scope>NUCLEOTIDE SEQUENCE [LARGE SCALE GENOMIC DNA]</scope>
    <source>
        <strain evidence="6">JCM 14368</strain>
    </source>
</reference>
<gene>
    <name evidence="5" type="ORF">GCM10008937_15560</name>
</gene>
<evidence type="ECO:0000256" key="3">
    <source>
        <dbReference type="ARBA" id="ARBA00022839"/>
    </source>
</evidence>
<sequence length="226" mass="24442">MTTAPTPTAAAAVIERFLDWATDPRLVILDTETTGLDGEVIELGLVDGSGRTLFEERFRPTCSIDPRAQAVHGITDADLADCPSFGERWPDLRDLLTGRRVVIYNKRFDLPRICATLDATLPGWFAAPGGVAGGSADLHAFNAISRSAECVMDAYSPLAGSWNGSYGNYRWARLADASAQRGVDVSDLTKHAAVSDCVQVLRLIHACAALDPADFPWIGHEDEDRL</sequence>
<dbReference type="Gene3D" id="3.30.420.10">
    <property type="entry name" value="Ribonuclease H-like superfamily/Ribonuclease H"/>
    <property type="match status" value="1"/>
</dbReference>
<accession>A0ABP3M0H2</accession>
<comment type="caution">
    <text evidence="5">The sequence shown here is derived from an EMBL/GenBank/DDBJ whole genome shotgun (WGS) entry which is preliminary data.</text>
</comment>
<dbReference type="GO" id="GO:0004527">
    <property type="term" value="F:exonuclease activity"/>
    <property type="evidence" value="ECO:0007669"/>
    <property type="project" value="UniProtKB-KW"/>
</dbReference>
<keyword evidence="2" id="KW-0378">Hydrolase</keyword>
<feature type="domain" description="Exonuclease" evidence="4">
    <location>
        <begin position="25"/>
        <end position="213"/>
    </location>
</feature>
<evidence type="ECO:0000313" key="5">
    <source>
        <dbReference type="EMBL" id="GAA0508612.1"/>
    </source>
</evidence>
<proteinExistence type="predicted"/>
<dbReference type="InterPro" id="IPR012337">
    <property type="entry name" value="RNaseH-like_sf"/>
</dbReference>
<dbReference type="SMART" id="SM00479">
    <property type="entry name" value="EXOIII"/>
    <property type="match status" value="1"/>
</dbReference>
<dbReference type="InterPro" id="IPR013520">
    <property type="entry name" value="Ribonucl_H"/>
</dbReference>
<dbReference type="InterPro" id="IPR036397">
    <property type="entry name" value="RNaseH_sf"/>
</dbReference>
<keyword evidence="3 5" id="KW-0269">Exonuclease</keyword>
<evidence type="ECO:0000259" key="4">
    <source>
        <dbReference type="SMART" id="SM00479"/>
    </source>
</evidence>
<evidence type="ECO:0000256" key="2">
    <source>
        <dbReference type="ARBA" id="ARBA00022801"/>
    </source>
</evidence>
<keyword evidence="6" id="KW-1185">Reference proteome</keyword>
<dbReference type="EMBL" id="BAAADB010000012">
    <property type="protein sequence ID" value="GAA0508612.1"/>
    <property type="molecule type" value="Genomic_DNA"/>
</dbReference>
<name>A0ABP3M0H2_9DEIO</name>
<dbReference type="CDD" id="cd06127">
    <property type="entry name" value="DEDDh"/>
    <property type="match status" value="1"/>
</dbReference>
<evidence type="ECO:0000313" key="6">
    <source>
        <dbReference type="Proteomes" id="UP001500191"/>
    </source>
</evidence>
<keyword evidence="1" id="KW-0540">Nuclease</keyword>
<dbReference type="Pfam" id="PF00929">
    <property type="entry name" value="RNase_T"/>
    <property type="match status" value="1"/>
</dbReference>